<evidence type="ECO:0000313" key="2">
    <source>
        <dbReference type="EMBL" id="SAK87573.1"/>
    </source>
</evidence>
<feature type="domain" description="HTH luxR-type" evidence="1">
    <location>
        <begin position="215"/>
        <end position="242"/>
    </location>
</feature>
<dbReference type="InterPro" id="IPR000792">
    <property type="entry name" value="Tscrpt_reg_LuxR_C"/>
</dbReference>
<evidence type="ECO:0000313" key="3">
    <source>
        <dbReference type="Proteomes" id="UP000054911"/>
    </source>
</evidence>
<dbReference type="Gene3D" id="1.10.10.10">
    <property type="entry name" value="Winged helix-like DNA-binding domain superfamily/Winged helix DNA-binding domain"/>
    <property type="match status" value="1"/>
</dbReference>
<dbReference type="GO" id="GO:0006355">
    <property type="term" value="P:regulation of DNA-templated transcription"/>
    <property type="evidence" value="ECO:0007669"/>
    <property type="project" value="InterPro"/>
</dbReference>
<dbReference type="RefSeq" id="WP_160147484.1">
    <property type="nucleotide sequence ID" value="NZ_FCOE02000028.1"/>
</dbReference>
<accession>A0A158CZ08</accession>
<dbReference type="Proteomes" id="UP000054911">
    <property type="component" value="Unassembled WGS sequence"/>
</dbReference>
<dbReference type="Pfam" id="PF00196">
    <property type="entry name" value="GerE"/>
    <property type="match status" value="1"/>
</dbReference>
<gene>
    <name evidence="2" type="ORF">AWB80_06065</name>
</gene>
<reference evidence="2" key="1">
    <citation type="submission" date="2016-01" db="EMBL/GenBank/DDBJ databases">
        <authorList>
            <person name="Peeters C."/>
        </authorList>
    </citation>
    <scope>NUCLEOTIDE SEQUENCE [LARGE SCALE GENOMIC DNA]</scope>
    <source>
        <strain evidence="2">LMG 29323</strain>
    </source>
</reference>
<proteinExistence type="predicted"/>
<keyword evidence="3" id="KW-1185">Reference proteome</keyword>
<evidence type="ECO:0000259" key="1">
    <source>
        <dbReference type="PROSITE" id="PS00622"/>
    </source>
</evidence>
<dbReference type="PROSITE" id="PS00622">
    <property type="entry name" value="HTH_LUXR_1"/>
    <property type="match status" value="1"/>
</dbReference>
<comment type="caution">
    <text evidence="2">The sequence shown here is derived from an EMBL/GenBank/DDBJ whole genome shotgun (WGS) entry which is preliminary data.</text>
</comment>
<dbReference type="EMBL" id="FCOE02000028">
    <property type="protein sequence ID" value="SAK87573.1"/>
    <property type="molecule type" value="Genomic_DNA"/>
</dbReference>
<protein>
    <submittedName>
        <fullName evidence="2">LuxR family transcriptional regulator</fullName>
    </submittedName>
</protein>
<dbReference type="InterPro" id="IPR016032">
    <property type="entry name" value="Sig_transdc_resp-reg_C-effctor"/>
</dbReference>
<dbReference type="GO" id="GO:0003677">
    <property type="term" value="F:DNA binding"/>
    <property type="evidence" value="ECO:0007669"/>
    <property type="project" value="InterPro"/>
</dbReference>
<dbReference type="STRING" id="1777141.AWB80_06065"/>
<dbReference type="OrthoDB" id="7009766at2"/>
<name>A0A158CZ08_9BURK</name>
<organism evidence="2 3">
    <name type="scientific">Caballeronia pedi</name>
    <dbReference type="NCBI Taxonomy" id="1777141"/>
    <lineage>
        <taxon>Bacteria</taxon>
        <taxon>Pseudomonadati</taxon>
        <taxon>Pseudomonadota</taxon>
        <taxon>Betaproteobacteria</taxon>
        <taxon>Burkholderiales</taxon>
        <taxon>Burkholderiaceae</taxon>
        <taxon>Caballeronia</taxon>
    </lineage>
</organism>
<dbReference type="SUPFAM" id="SSF46894">
    <property type="entry name" value="C-terminal effector domain of the bipartite response regulators"/>
    <property type="match status" value="1"/>
</dbReference>
<dbReference type="PRINTS" id="PR00038">
    <property type="entry name" value="HTHLUXR"/>
</dbReference>
<dbReference type="SMART" id="SM00421">
    <property type="entry name" value="HTH_LUXR"/>
    <property type="match status" value="1"/>
</dbReference>
<dbReference type="AlphaFoldDB" id="A0A158CZ08"/>
<sequence>MTSAVAERHGPLDDMINAIGTAAFPERFAWGLREMCGAEFAFIFRLFETRPVEFASVDCEGTHRVEHIRDVYLGNRCWEVDDGISALDTENATCFPMLKTDIKLSTSGRLRQTLYDQLNIRDRVLMCTQFEGNPLVLSITRSEQHGPFEKRQVDKLAVHSATILSIVAKHCDIAMRARRLPGLLTELPAIEQRVLAAAYSLTAREVQVCARYLYGVSTAGIASDLGIGTETVNTYRKRLYERLAIGSHRELLLWYLGLCGQLQ</sequence>
<dbReference type="InterPro" id="IPR036388">
    <property type="entry name" value="WH-like_DNA-bd_sf"/>
</dbReference>